<gene>
    <name evidence="1" type="ORF">DCCM_2940</name>
</gene>
<dbReference type="OrthoDB" id="9771584at2"/>
<keyword evidence="2" id="KW-1185">Reference proteome</keyword>
<reference evidence="2" key="1">
    <citation type="submission" date="2018-02" db="EMBL/GenBank/DDBJ databases">
        <title>Genome sequence of Desulfocucumis palustris strain NAW-5.</title>
        <authorList>
            <person name="Watanabe M."/>
            <person name="Kojima H."/>
            <person name="Fukui M."/>
        </authorList>
    </citation>
    <scope>NUCLEOTIDE SEQUENCE [LARGE SCALE GENOMIC DNA]</scope>
    <source>
        <strain evidence="2">NAW-5</strain>
    </source>
</reference>
<dbReference type="EMBL" id="BFAV01000121">
    <property type="protein sequence ID" value="GBF33829.1"/>
    <property type="molecule type" value="Genomic_DNA"/>
</dbReference>
<dbReference type="SUPFAM" id="SSF88713">
    <property type="entry name" value="Glycoside hydrolase/deacetylase"/>
    <property type="match status" value="1"/>
</dbReference>
<sequence>MDKYFLITIDTEGDNQWDLSNGISTENARYLPRFQDLCEKYGFKPVWLTNYEMAKDLFYVEYMRDRLAQDACEVGMHLHAWYSPPEYPLKKINQERDYLIEYPPEIMEEKIKVMTDLLEGTFQRKIVSHRSGRWVLNDTYLALLQKYGYLVDCSVTPHVNWANSPGCTGLPGSDYSAEPEQPYYIYENVLEVPMSIRKIRCFQKKRVFSLHDFLRECRDYLKGKEQWLRPDKFLSEKGMLRLIETVGRQDTDYLMFMLHSSEMMPGGNTSFTTEQRVDELFGCIELLFSVISQNYRGVTLKQYREFTATLGGT</sequence>
<evidence type="ECO:0000313" key="1">
    <source>
        <dbReference type="EMBL" id="GBF33829.1"/>
    </source>
</evidence>
<proteinExistence type="predicted"/>
<evidence type="ECO:0000313" key="2">
    <source>
        <dbReference type="Proteomes" id="UP000239549"/>
    </source>
</evidence>
<protein>
    <submittedName>
        <fullName evidence="1">Lipopolysaccharide biosynthesis protein WalW</fullName>
    </submittedName>
</protein>
<name>A0A2L2XBY1_9FIRM</name>
<dbReference type="Gene3D" id="3.20.20.370">
    <property type="entry name" value="Glycoside hydrolase/deacetylase"/>
    <property type="match status" value="1"/>
</dbReference>
<organism evidence="1 2">
    <name type="scientific">Desulfocucumis palustris</name>
    <dbReference type="NCBI Taxonomy" id="1898651"/>
    <lineage>
        <taxon>Bacteria</taxon>
        <taxon>Bacillati</taxon>
        <taxon>Bacillota</taxon>
        <taxon>Clostridia</taxon>
        <taxon>Eubacteriales</taxon>
        <taxon>Desulfocucumaceae</taxon>
        <taxon>Desulfocucumis</taxon>
    </lineage>
</organism>
<dbReference type="GO" id="GO:0005975">
    <property type="term" value="P:carbohydrate metabolic process"/>
    <property type="evidence" value="ECO:0007669"/>
    <property type="project" value="InterPro"/>
</dbReference>
<dbReference type="Proteomes" id="UP000239549">
    <property type="component" value="Unassembled WGS sequence"/>
</dbReference>
<dbReference type="AlphaFoldDB" id="A0A2L2XBY1"/>
<dbReference type="InterPro" id="IPR011330">
    <property type="entry name" value="Glyco_hydro/deAcase_b/a-brl"/>
</dbReference>
<comment type="caution">
    <text evidence="1">The sequence shown here is derived from an EMBL/GenBank/DDBJ whole genome shotgun (WGS) entry which is preliminary data.</text>
</comment>
<accession>A0A2L2XBY1</accession>